<organism evidence="2 3">
    <name type="scientific">Cryptosporangium japonicum</name>
    <dbReference type="NCBI Taxonomy" id="80872"/>
    <lineage>
        <taxon>Bacteria</taxon>
        <taxon>Bacillati</taxon>
        <taxon>Actinomycetota</taxon>
        <taxon>Actinomycetes</taxon>
        <taxon>Cryptosporangiales</taxon>
        <taxon>Cryptosporangiaceae</taxon>
        <taxon>Cryptosporangium</taxon>
    </lineage>
</organism>
<feature type="transmembrane region" description="Helical" evidence="1">
    <location>
        <begin position="96"/>
        <end position="119"/>
    </location>
</feature>
<sequence length="139" mass="14755">MLSVAANVAHAFHPTEYADRQHASTYRPEPGSVVAAACWPLLLLGAVEVVSRVAWPRGFWWGSARYGGAVTVALIAAVMSYRHMSGLLTDYGEDPLGAHLGPLAVDGLMVVAGFALLATRPQRDHAARRPEHSVGGDAI</sequence>
<feature type="transmembrane region" description="Helical" evidence="1">
    <location>
        <begin position="66"/>
        <end position="84"/>
    </location>
</feature>
<protein>
    <submittedName>
        <fullName evidence="2">Uncharacterized protein</fullName>
    </submittedName>
</protein>
<keyword evidence="1" id="KW-1133">Transmembrane helix</keyword>
<feature type="transmembrane region" description="Helical" evidence="1">
    <location>
        <begin position="33"/>
        <end position="54"/>
    </location>
</feature>
<comment type="caution">
    <text evidence="2">The sequence shown here is derived from an EMBL/GenBank/DDBJ whole genome shotgun (WGS) entry which is preliminary data.</text>
</comment>
<gene>
    <name evidence="2" type="ORF">GCM10009539_59920</name>
</gene>
<evidence type="ECO:0000313" key="2">
    <source>
        <dbReference type="EMBL" id="GAA0265415.1"/>
    </source>
</evidence>
<evidence type="ECO:0000313" key="3">
    <source>
        <dbReference type="Proteomes" id="UP001500967"/>
    </source>
</evidence>
<keyword evidence="1" id="KW-0472">Membrane</keyword>
<keyword evidence="3" id="KW-1185">Reference proteome</keyword>
<evidence type="ECO:0000256" key="1">
    <source>
        <dbReference type="SAM" id="Phobius"/>
    </source>
</evidence>
<keyword evidence="1" id="KW-0812">Transmembrane</keyword>
<dbReference type="Pfam" id="PF10935">
    <property type="entry name" value="DUF2637"/>
    <property type="match status" value="1"/>
</dbReference>
<proteinExistence type="predicted"/>
<name>A0ABN0UY38_9ACTN</name>
<dbReference type="EMBL" id="BAAAGX010000025">
    <property type="protein sequence ID" value="GAA0265415.1"/>
    <property type="molecule type" value="Genomic_DNA"/>
</dbReference>
<dbReference type="Proteomes" id="UP001500967">
    <property type="component" value="Unassembled WGS sequence"/>
</dbReference>
<reference evidence="2 3" key="1">
    <citation type="journal article" date="2019" name="Int. J. Syst. Evol. Microbiol.">
        <title>The Global Catalogue of Microorganisms (GCM) 10K type strain sequencing project: providing services to taxonomists for standard genome sequencing and annotation.</title>
        <authorList>
            <consortium name="The Broad Institute Genomics Platform"/>
            <consortium name="The Broad Institute Genome Sequencing Center for Infectious Disease"/>
            <person name="Wu L."/>
            <person name="Ma J."/>
        </authorList>
    </citation>
    <scope>NUCLEOTIDE SEQUENCE [LARGE SCALE GENOMIC DNA]</scope>
    <source>
        <strain evidence="2 3">JCM 10425</strain>
    </source>
</reference>
<accession>A0ABN0UY38</accession>
<dbReference type="InterPro" id="IPR021235">
    <property type="entry name" value="DUF2637"/>
</dbReference>